<dbReference type="EMBL" id="CAUZLY010000004">
    <property type="protein sequence ID" value="CAK1235622.1"/>
    <property type="molecule type" value="Genomic_DNA"/>
</dbReference>
<dbReference type="Pfam" id="PF18994">
    <property type="entry name" value="Prophage_tailD1"/>
    <property type="match status" value="1"/>
</dbReference>
<feature type="domain" description="Prophage endopeptidase tail N-terminal" evidence="2">
    <location>
        <begin position="9"/>
        <end position="83"/>
    </location>
</feature>
<evidence type="ECO:0000313" key="3">
    <source>
        <dbReference type="EMBL" id="CAK1235622.1"/>
    </source>
</evidence>
<dbReference type="Gene3D" id="6.20.110.10">
    <property type="match status" value="1"/>
</dbReference>
<dbReference type="InterPro" id="IPR044051">
    <property type="entry name" value="Prophage_tail_N"/>
</dbReference>
<dbReference type="RefSeq" id="WP_338347812.1">
    <property type="nucleotide sequence ID" value="NZ_CAUZLY010000004.1"/>
</dbReference>
<dbReference type="Pfam" id="PF06605">
    <property type="entry name" value="Prophage_tail"/>
    <property type="match status" value="1"/>
</dbReference>
<evidence type="ECO:0000313" key="4">
    <source>
        <dbReference type="Proteomes" id="UP001314200"/>
    </source>
</evidence>
<dbReference type="InterPro" id="IPR010572">
    <property type="entry name" value="Tail_dom"/>
</dbReference>
<gene>
    <name evidence="3" type="ORF">R82641_BJNNKPBH_00513</name>
</gene>
<reference evidence="3 4" key="1">
    <citation type="submission" date="2023-10" db="EMBL/GenBank/DDBJ databases">
        <authorList>
            <person name="Botero Cardona J."/>
        </authorList>
    </citation>
    <scope>NUCLEOTIDE SEQUENCE [LARGE SCALE GENOMIC DNA]</scope>
    <source>
        <strain evidence="3 4">R-82641</strain>
    </source>
</reference>
<comment type="caution">
    <text evidence="3">The sequence shown here is derived from an EMBL/GenBank/DDBJ whole genome shotgun (WGS) entry which is preliminary data.</text>
</comment>
<proteinExistence type="predicted"/>
<organism evidence="3 4">
    <name type="scientific">Fructobacillus cardui</name>
    <dbReference type="NCBI Taxonomy" id="2893170"/>
    <lineage>
        <taxon>Bacteria</taxon>
        <taxon>Bacillati</taxon>
        <taxon>Bacillota</taxon>
        <taxon>Bacilli</taxon>
        <taxon>Lactobacillales</taxon>
        <taxon>Lactobacillaceae</taxon>
        <taxon>Fructobacillus</taxon>
    </lineage>
</organism>
<dbReference type="Gene3D" id="3.55.50.40">
    <property type="match status" value="1"/>
</dbReference>
<feature type="domain" description="Tail spike" evidence="1">
    <location>
        <begin position="85"/>
        <end position="318"/>
    </location>
</feature>
<protein>
    <submittedName>
        <fullName evidence="3">Phage-related protein (PblB)</fullName>
    </submittedName>
</protein>
<sequence length="353" mass="39554">MVRSRDQTTTVPVPSLDFSTLQTTWEKNSSYQIAFTAYDDESLAFSLLTVENSVFWSGQEYIIKQSTDGYSGGVHTVQITATHVFYQLNNRRQNTVQKGEVSYTIQSALQFLTGEITGYSFNVVGNLNSSHTITDFGNCSITDGLSTIASTFNVYAIVPDNYTVNLYSEANWTNDVGRQFFYRNNTSDVQLQYDSSGIVNRVQVVSTNETPQFDPFYVTDDDSIKQWGIRDGERVENDKDNNTAPNIASAKAKMVTVPNLTLTVNVQENDVHMGDIWTLVIPENGITTKLQVVSIVDTPFLKNNMQVTLNNTKQNFLDSFNANAKKLANIQLNNKNKGFSFNMWTVGKVSEND</sequence>
<evidence type="ECO:0000259" key="1">
    <source>
        <dbReference type="Pfam" id="PF06605"/>
    </source>
</evidence>
<name>A0ABM9MRU2_9LACO</name>
<dbReference type="Proteomes" id="UP001314200">
    <property type="component" value="Unassembled WGS sequence"/>
</dbReference>
<evidence type="ECO:0000259" key="2">
    <source>
        <dbReference type="Pfam" id="PF18994"/>
    </source>
</evidence>
<accession>A0ABM9MRU2</accession>
<keyword evidence="4" id="KW-1185">Reference proteome</keyword>